<dbReference type="CDD" id="cd00446">
    <property type="entry name" value="GrpE"/>
    <property type="match status" value="1"/>
</dbReference>
<evidence type="ECO:0000256" key="2">
    <source>
        <dbReference type="ARBA" id="ARBA00009054"/>
    </source>
</evidence>
<dbReference type="GO" id="GO:0000774">
    <property type="term" value="F:adenyl-nucleotide exchange factor activity"/>
    <property type="evidence" value="ECO:0007669"/>
    <property type="project" value="InterPro"/>
</dbReference>
<protein>
    <recommendedName>
        <fullName evidence="7">GrpE protein homolog</fullName>
    </recommendedName>
</protein>
<keyword evidence="3" id="KW-0143">Chaperone</keyword>
<dbReference type="InterPro" id="IPR000740">
    <property type="entry name" value="GrpE"/>
</dbReference>
<dbReference type="GO" id="GO:0001405">
    <property type="term" value="C:PAM complex, Tim23 associated import motor"/>
    <property type="evidence" value="ECO:0007669"/>
    <property type="project" value="TreeGrafter"/>
</dbReference>
<dbReference type="GO" id="GO:0042803">
    <property type="term" value="F:protein homodimerization activity"/>
    <property type="evidence" value="ECO:0007669"/>
    <property type="project" value="InterPro"/>
</dbReference>
<evidence type="ECO:0000256" key="1">
    <source>
        <dbReference type="ARBA" id="ARBA00004305"/>
    </source>
</evidence>
<dbReference type="SUPFAM" id="SSF51064">
    <property type="entry name" value="Head domain of nucleotide exchange factor GrpE"/>
    <property type="match status" value="1"/>
</dbReference>
<dbReference type="Gene3D" id="2.30.22.10">
    <property type="entry name" value="Head domain of nucleotide exchange factor GrpE"/>
    <property type="match status" value="1"/>
</dbReference>
<comment type="subcellular location">
    <subcellularLocation>
        <location evidence="1">Mitochondrion matrix</location>
    </subcellularLocation>
</comment>
<evidence type="ECO:0008006" key="7">
    <source>
        <dbReference type="Google" id="ProtNLM"/>
    </source>
</evidence>
<evidence type="ECO:0000313" key="6">
    <source>
        <dbReference type="EMBL" id="CAE0612700.1"/>
    </source>
</evidence>
<dbReference type="InterPro" id="IPR009012">
    <property type="entry name" value="GrpE_head"/>
</dbReference>
<feature type="compositionally biased region" description="Basic and acidic residues" evidence="5">
    <location>
        <begin position="68"/>
        <end position="82"/>
    </location>
</feature>
<accession>A0A7S3UHB2</accession>
<feature type="compositionally biased region" description="Basic and acidic residues" evidence="5">
    <location>
        <begin position="35"/>
        <end position="53"/>
    </location>
</feature>
<comment type="similarity">
    <text evidence="2 4">Belongs to the GrpE family.</text>
</comment>
<organism evidence="6">
    <name type="scientific">Picocystis salinarum</name>
    <dbReference type="NCBI Taxonomy" id="88271"/>
    <lineage>
        <taxon>Eukaryota</taxon>
        <taxon>Viridiplantae</taxon>
        <taxon>Chlorophyta</taxon>
        <taxon>Picocystophyceae</taxon>
        <taxon>Picocystales</taxon>
        <taxon>Picocystaceae</taxon>
        <taxon>Picocystis</taxon>
    </lineage>
</organism>
<dbReference type="GO" id="GO:0051082">
    <property type="term" value="F:unfolded protein binding"/>
    <property type="evidence" value="ECO:0007669"/>
    <property type="project" value="TreeGrafter"/>
</dbReference>
<evidence type="ECO:0000256" key="4">
    <source>
        <dbReference type="RuleBase" id="RU004478"/>
    </source>
</evidence>
<gene>
    <name evidence="6" type="ORF">PSAL00342_LOCUS6599</name>
</gene>
<sequence>MALATRARRAASLVGRVRCAFQNHGGTGSGFGWLERMEEKSTTMRGEGKDWNRTTRGFSASAQDAASEEQKKSKEEKEKASEESEGGEEGPENSEEIAPDVNELQEQLEKQKVEVDDLRAKAKESDTRLLRVLADMENLRERTARQAENATKFGIQGFAKGIVGVIDTFERAVESVPTELMEEVESGTEEEKRLRQVLRSFHEGIKMTEKQLLQVLKENGVEQYDPTGEPFDPNLHQAMFELDDPNKEAGTVAMVTKKGYLLHERVMRPADVGVVKAKSE</sequence>
<dbReference type="GO" id="GO:0030150">
    <property type="term" value="P:protein import into mitochondrial matrix"/>
    <property type="evidence" value="ECO:0007669"/>
    <property type="project" value="TreeGrafter"/>
</dbReference>
<dbReference type="HAMAP" id="MF_01151">
    <property type="entry name" value="GrpE"/>
    <property type="match status" value="1"/>
</dbReference>
<dbReference type="PRINTS" id="PR00773">
    <property type="entry name" value="GRPEPROTEIN"/>
</dbReference>
<name>A0A7S3UHB2_9CHLO</name>
<proteinExistence type="inferred from homology"/>
<evidence type="ECO:0000256" key="3">
    <source>
        <dbReference type="ARBA" id="ARBA00023186"/>
    </source>
</evidence>
<feature type="region of interest" description="Disordered" evidence="5">
    <location>
        <begin position="25"/>
        <end position="97"/>
    </location>
</feature>
<dbReference type="FunFam" id="2.30.22.10:FF:000002">
    <property type="entry name" value="GrpE protein homolog"/>
    <property type="match status" value="1"/>
</dbReference>
<dbReference type="PANTHER" id="PTHR21237:SF23">
    <property type="entry name" value="GRPE PROTEIN HOMOLOG, MITOCHONDRIAL"/>
    <property type="match status" value="1"/>
</dbReference>
<dbReference type="GO" id="GO:0006457">
    <property type="term" value="P:protein folding"/>
    <property type="evidence" value="ECO:0007669"/>
    <property type="project" value="InterPro"/>
</dbReference>
<dbReference type="GO" id="GO:0051087">
    <property type="term" value="F:protein-folding chaperone binding"/>
    <property type="evidence" value="ECO:0007669"/>
    <property type="project" value="InterPro"/>
</dbReference>
<feature type="compositionally biased region" description="Acidic residues" evidence="5">
    <location>
        <begin position="83"/>
        <end position="97"/>
    </location>
</feature>
<evidence type="ECO:0000256" key="5">
    <source>
        <dbReference type="SAM" id="MobiDB-lite"/>
    </source>
</evidence>
<dbReference type="Pfam" id="PF01025">
    <property type="entry name" value="GrpE"/>
    <property type="match status" value="1"/>
</dbReference>
<dbReference type="EMBL" id="HBIS01007395">
    <property type="protein sequence ID" value="CAE0612700.1"/>
    <property type="molecule type" value="Transcribed_RNA"/>
</dbReference>
<dbReference type="InterPro" id="IPR013805">
    <property type="entry name" value="GrpE_CC"/>
</dbReference>
<dbReference type="PANTHER" id="PTHR21237">
    <property type="entry name" value="GRPE PROTEIN"/>
    <property type="match status" value="1"/>
</dbReference>
<reference evidence="6" key="1">
    <citation type="submission" date="2021-01" db="EMBL/GenBank/DDBJ databases">
        <authorList>
            <person name="Corre E."/>
            <person name="Pelletier E."/>
            <person name="Niang G."/>
            <person name="Scheremetjew M."/>
            <person name="Finn R."/>
            <person name="Kale V."/>
            <person name="Holt S."/>
            <person name="Cochrane G."/>
            <person name="Meng A."/>
            <person name="Brown T."/>
            <person name="Cohen L."/>
        </authorList>
    </citation>
    <scope>NUCLEOTIDE SEQUENCE</scope>
    <source>
        <strain evidence="6">CCMP1897</strain>
    </source>
</reference>
<dbReference type="Gene3D" id="3.90.20.20">
    <property type="match status" value="1"/>
</dbReference>
<dbReference type="SUPFAM" id="SSF58014">
    <property type="entry name" value="Coiled-coil domain of nucleotide exchange factor GrpE"/>
    <property type="match status" value="1"/>
</dbReference>
<dbReference type="AlphaFoldDB" id="A0A7S3UHB2"/>